<organism evidence="1 2">
    <name type="scientific">Avena sativa</name>
    <name type="common">Oat</name>
    <dbReference type="NCBI Taxonomy" id="4498"/>
    <lineage>
        <taxon>Eukaryota</taxon>
        <taxon>Viridiplantae</taxon>
        <taxon>Streptophyta</taxon>
        <taxon>Embryophyta</taxon>
        <taxon>Tracheophyta</taxon>
        <taxon>Spermatophyta</taxon>
        <taxon>Magnoliopsida</taxon>
        <taxon>Liliopsida</taxon>
        <taxon>Poales</taxon>
        <taxon>Poaceae</taxon>
        <taxon>BOP clade</taxon>
        <taxon>Pooideae</taxon>
        <taxon>Poodae</taxon>
        <taxon>Poeae</taxon>
        <taxon>Poeae Chloroplast Group 1 (Aveneae type)</taxon>
        <taxon>Aveninae</taxon>
        <taxon>Avena</taxon>
    </lineage>
</organism>
<proteinExistence type="predicted"/>
<evidence type="ECO:0000313" key="2">
    <source>
        <dbReference type="Proteomes" id="UP001732700"/>
    </source>
</evidence>
<reference evidence="1" key="2">
    <citation type="submission" date="2025-09" db="UniProtKB">
        <authorList>
            <consortium name="EnsemblPlants"/>
        </authorList>
    </citation>
    <scope>IDENTIFICATION</scope>
</reference>
<name>A0ACD5YC67_AVESA</name>
<reference evidence="1" key="1">
    <citation type="submission" date="2021-05" db="EMBL/GenBank/DDBJ databases">
        <authorList>
            <person name="Scholz U."/>
            <person name="Mascher M."/>
            <person name="Fiebig A."/>
        </authorList>
    </citation>
    <scope>NUCLEOTIDE SEQUENCE [LARGE SCALE GENOMIC DNA]</scope>
</reference>
<protein>
    <submittedName>
        <fullName evidence="1">Uncharacterized protein</fullName>
    </submittedName>
</protein>
<sequence length="713" mass="81539">MGGAMAASAMDLWNHWSIRILVLFSLTCQVALFLLASTRRREGRWFFRVPLWLWYQLADSTATYALGHLALSGTPREYQLVAFWSPFLLLHLGGPDNISAYSLEDSKLWLRHLLSLIVQVLGAAYVIYKHLMGSGNFLLLATVLMFFVGVVKYGERTWALKCSNLDSIRGSVKKEPRGKCLFYLEKQPPQWGFKGKADEEEFLMRHAHSLFHICKCALVESPVSMEPDSPEIKVLEYLTYEQKYAIMEMELSLMYDILYTKAAVIHTLVGYCIRFITIVATAAVFLLFQFSGGDGYSRVDVVITYILLGGAFLLELRSLLAAVLSSWTLAFLCGTRWRWLQHAVLCSGRWNRLRHVAASLHRFIGIVRLGSYSRSARRWSGTMGQYNMLHLCTRPSKQKRSNSASGSLSAWDSPLLGRLSKMLGREEWWDRKHHSRTIKISEDLKKKLLRYIERLPGEGKMSTQGVFRKKWGKEPLESCNLKDRLKNYLGIEFQEGIIIWHMATEVFLAQHAQVKAKLTEDEALIVEAVRALSNYMMFLLVERPYMLPGLSQSRLYRRTCENLMEIWCREAPSSNPSASDVLKNLFRLRDDPNSGSSLREIEKLAAVLYEKRDELKSTPEVPRLVYATDVATILLKNDEDVKRVTDSLLVLLFMWRDFLVYAANRCSRESHAKKLSSGGELTTILWLFGEHSQQSDLFSRARAEATKDGSQQA</sequence>
<accession>A0ACD5YC67</accession>
<keyword evidence="2" id="KW-1185">Reference proteome</keyword>
<dbReference type="EnsemblPlants" id="AVESA.00010b.r2.5DG0949960.1">
    <property type="protein sequence ID" value="AVESA.00010b.r2.5DG0949960.1.CDS.1"/>
    <property type="gene ID" value="AVESA.00010b.r2.5DG0949960"/>
</dbReference>
<dbReference type="Proteomes" id="UP001732700">
    <property type="component" value="Chromosome 5D"/>
</dbReference>
<evidence type="ECO:0000313" key="1">
    <source>
        <dbReference type="EnsemblPlants" id="AVESA.00010b.r2.5DG0949960.1.CDS.1"/>
    </source>
</evidence>